<comment type="function">
    <text evidence="2">Extracellular metalloprotease that contributes to pathogenicity.</text>
</comment>
<dbReference type="PRINTS" id="PR00765">
    <property type="entry name" value="CRBOXYPTASEA"/>
</dbReference>
<gene>
    <name evidence="16" type="ORF">CPB83DRAFT_861391</name>
</gene>
<dbReference type="GO" id="GO:0005615">
    <property type="term" value="C:extracellular space"/>
    <property type="evidence" value="ECO:0007669"/>
    <property type="project" value="TreeGrafter"/>
</dbReference>
<dbReference type="AlphaFoldDB" id="A0A9P6E881"/>
<dbReference type="GO" id="GO:0006508">
    <property type="term" value="P:proteolysis"/>
    <property type="evidence" value="ECO:0007669"/>
    <property type="project" value="UniProtKB-KW"/>
</dbReference>
<evidence type="ECO:0000256" key="9">
    <source>
        <dbReference type="ARBA" id="ARBA00022833"/>
    </source>
</evidence>
<comment type="caution">
    <text evidence="16">The sequence shown here is derived from an EMBL/GenBank/DDBJ whole genome shotgun (WGS) entry which is preliminary data.</text>
</comment>
<evidence type="ECO:0000256" key="2">
    <source>
        <dbReference type="ARBA" id="ARBA00003091"/>
    </source>
</evidence>
<keyword evidence="16" id="KW-0121">Carboxypeptidase</keyword>
<keyword evidence="5" id="KW-0964">Secreted</keyword>
<dbReference type="SMART" id="SM00631">
    <property type="entry name" value="Zn_pept"/>
    <property type="match status" value="1"/>
</dbReference>
<dbReference type="OrthoDB" id="3626597at2759"/>
<evidence type="ECO:0000256" key="11">
    <source>
        <dbReference type="ARBA" id="ARBA00023049"/>
    </source>
</evidence>
<feature type="domain" description="Peptidase M14" evidence="15">
    <location>
        <begin position="135"/>
        <end position="438"/>
    </location>
</feature>
<evidence type="ECO:0000256" key="3">
    <source>
        <dbReference type="ARBA" id="ARBA00004613"/>
    </source>
</evidence>
<evidence type="ECO:0000256" key="14">
    <source>
        <dbReference type="SAM" id="SignalP"/>
    </source>
</evidence>
<evidence type="ECO:0000256" key="10">
    <source>
        <dbReference type="ARBA" id="ARBA00023026"/>
    </source>
</evidence>
<dbReference type="PANTHER" id="PTHR11705:SF143">
    <property type="entry name" value="SLL0236 PROTEIN"/>
    <property type="match status" value="1"/>
</dbReference>
<dbReference type="GO" id="GO:0004181">
    <property type="term" value="F:metallocarboxypeptidase activity"/>
    <property type="evidence" value="ECO:0007669"/>
    <property type="project" value="InterPro"/>
</dbReference>
<comment type="subcellular location">
    <subcellularLocation>
        <location evidence="3">Secreted</location>
    </subcellularLocation>
</comment>
<reference evidence="16" key="1">
    <citation type="submission" date="2020-11" db="EMBL/GenBank/DDBJ databases">
        <authorList>
            <consortium name="DOE Joint Genome Institute"/>
            <person name="Ahrendt S."/>
            <person name="Riley R."/>
            <person name="Andreopoulos W."/>
            <person name="Labutti K."/>
            <person name="Pangilinan J."/>
            <person name="Ruiz-Duenas F.J."/>
            <person name="Barrasa J.M."/>
            <person name="Sanchez-Garcia M."/>
            <person name="Camarero S."/>
            <person name="Miyauchi S."/>
            <person name="Serrano A."/>
            <person name="Linde D."/>
            <person name="Babiker R."/>
            <person name="Drula E."/>
            <person name="Ayuso-Fernandez I."/>
            <person name="Pacheco R."/>
            <person name="Padilla G."/>
            <person name="Ferreira P."/>
            <person name="Barriuso J."/>
            <person name="Kellner H."/>
            <person name="Castanera R."/>
            <person name="Alfaro M."/>
            <person name="Ramirez L."/>
            <person name="Pisabarro A.G."/>
            <person name="Kuo A."/>
            <person name="Tritt A."/>
            <person name="Lipzen A."/>
            <person name="He G."/>
            <person name="Yan M."/>
            <person name="Ng V."/>
            <person name="Cullen D."/>
            <person name="Martin F."/>
            <person name="Rosso M.-N."/>
            <person name="Henrissat B."/>
            <person name="Hibbett D."/>
            <person name="Martinez A.T."/>
            <person name="Grigoriev I.V."/>
        </authorList>
    </citation>
    <scope>NUCLEOTIDE SEQUENCE</scope>
    <source>
        <strain evidence="16">CBS 506.95</strain>
    </source>
</reference>
<protein>
    <submittedName>
        <fullName evidence="16">Carboxypeptidase</fullName>
    </submittedName>
</protein>
<proteinExistence type="inferred from homology"/>
<evidence type="ECO:0000256" key="5">
    <source>
        <dbReference type="ARBA" id="ARBA00022525"/>
    </source>
</evidence>
<keyword evidence="10" id="KW-0843">Virulence</keyword>
<keyword evidence="12" id="KW-0865">Zymogen</keyword>
<keyword evidence="9" id="KW-0862">Zinc</keyword>
<evidence type="ECO:0000256" key="6">
    <source>
        <dbReference type="ARBA" id="ARBA00022670"/>
    </source>
</evidence>
<dbReference type="Pfam" id="PF00246">
    <property type="entry name" value="Peptidase_M14"/>
    <property type="match status" value="1"/>
</dbReference>
<dbReference type="Gene3D" id="3.40.630.10">
    <property type="entry name" value="Zn peptidases"/>
    <property type="match status" value="1"/>
</dbReference>
<comment type="similarity">
    <text evidence="4 13">Belongs to the peptidase M14 family.</text>
</comment>
<dbReference type="PROSITE" id="PS52035">
    <property type="entry name" value="PEPTIDASE_M14"/>
    <property type="match status" value="1"/>
</dbReference>
<evidence type="ECO:0000313" key="16">
    <source>
        <dbReference type="EMBL" id="KAF9524324.1"/>
    </source>
</evidence>
<keyword evidence="11" id="KW-0482">Metalloprotease</keyword>
<feature type="signal peptide" evidence="14">
    <location>
        <begin position="1"/>
        <end position="18"/>
    </location>
</feature>
<dbReference type="Proteomes" id="UP000807306">
    <property type="component" value="Unassembled WGS sequence"/>
</dbReference>
<sequence length="439" mass="47946">MKTSHFFALFLPALPALSSPVHDTSTLYDNVKVMRIPTGNVTEALTQLVAQHGLTLWTLHPQPQSHLDVEVPSPKYSGFIQDVTDVLDTGGIDHALVTMHENLGESIRRESENTFSAQDLKLEAGALAGPEWFNAYHPYADHLTFLDDLVTTFPKNAKIVSSGRSIGGRDIKGINIFGSSGSGTKPAVIWHGTAHAREWIGTMVTEYLAYNLLINYANTTDIKSYVDKYDFYIFPIVNPDGFVYTQTTDRLWRKNRQTPPSGSSCYGRDINRNWNVSWSATGGASTSPCAEDYKGLAAQDAPETQQLAAFLNARANSAAGAKMYTDWHSYDQLFMTPYGYSCSKVASDGTELNNLAAGFGTALEASHGTTFTTGPICSTIYPATGSSTDYAYDVSKIKYSFAAELRDTGDNGFILPANQIRPSGEEVFAGVKYLLANIK</sequence>
<keyword evidence="8" id="KW-0378">Hydrolase</keyword>
<evidence type="ECO:0000256" key="8">
    <source>
        <dbReference type="ARBA" id="ARBA00022801"/>
    </source>
</evidence>
<name>A0A9P6E881_9AGAR</name>
<dbReference type="PANTHER" id="PTHR11705">
    <property type="entry name" value="PROTEASE FAMILY M14 CARBOXYPEPTIDASE A,B"/>
    <property type="match status" value="1"/>
</dbReference>
<dbReference type="CDD" id="cd03860">
    <property type="entry name" value="M14_CP_A-B_like"/>
    <property type="match status" value="1"/>
</dbReference>
<keyword evidence="17" id="KW-1185">Reference proteome</keyword>
<evidence type="ECO:0000313" key="17">
    <source>
        <dbReference type="Proteomes" id="UP000807306"/>
    </source>
</evidence>
<evidence type="ECO:0000259" key="15">
    <source>
        <dbReference type="PROSITE" id="PS52035"/>
    </source>
</evidence>
<dbReference type="FunFam" id="3.40.630.10:FF:000165">
    <property type="entry name" value="Glucan 1,4-alpha-glucosidase, putative"/>
    <property type="match status" value="1"/>
</dbReference>
<evidence type="ECO:0000256" key="13">
    <source>
        <dbReference type="PROSITE-ProRule" id="PRU01379"/>
    </source>
</evidence>
<dbReference type="GO" id="GO:0008270">
    <property type="term" value="F:zinc ion binding"/>
    <property type="evidence" value="ECO:0007669"/>
    <property type="project" value="InterPro"/>
</dbReference>
<evidence type="ECO:0000256" key="4">
    <source>
        <dbReference type="ARBA" id="ARBA00005988"/>
    </source>
</evidence>
<dbReference type="EMBL" id="MU157900">
    <property type="protein sequence ID" value="KAF9524324.1"/>
    <property type="molecule type" value="Genomic_DNA"/>
</dbReference>
<dbReference type="SUPFAM" id="SSF53187">
    <property type="entry name" value="Zn-dependent exopeptidases"/>
    <property type="match status" value="1"/>
</dbReference>
<comment type="cofactor">
    <cofactor evidence="1">
        <name>Zn(2+)</name>
        <dbReference type="ChEBI" id="CHEBI:29105"/>
    </cofactor>
</comment>
<evidence type="ECO:0000256" key="1">
    <source>
        <dbReference type="ARBA" id="ARBA00001947"/>
    </source>
</evidence>
<keyword evidence="7 14" id="KW-0732">Signal</keyword>
<dbReference type="SUPFAM" id="SSF54897">
    <property type="entry name" value="Protease propeptides/inhibitors"/>
    <property type="match status" value="1"/>
</dbReference>
<evidence type="ECO:0000256" key="7">
    <source>
        <dbReference type="ARBA" id="ARBA00022729"/>
    </source>
</evidence>
<feature type="chain" id="PRO_5040145387" evidence="14">
    <location>
        <begin position="19"/>
        <end position="439"/>
    </location>
</feature>
<keyword evidence="6" id="KW-0645">Protease</keyword>
<evidence type="ECO:0000256" key="12">
    <source>
        <dbReference type="ARBA" id="ARBA00023145"/>
    </source>
</evidence>
<feature type="active site" description="Proton donor/acceptor" evidence="13">
    <location>
        <position position="404"/>
    </location>
</feature>
<accession>A0A9P6E881</accession>
<organism evidence="16 17">
    <name type="scientific">Crepidotus variabilis</name>
    <dbReference type="NCBI Taxonomy" id="179855"/>
    <lineage>
        <taxon>Eukaryota</taxon>
        <taxon>Fungi</taxon>
        <taxon>Dikarya</taxon>
        <taxon>Basidiomycota</taxon>
        <taxon>Agaricomycotina</taxon>
        <taxon>Agaricomycetes</taxon>
        <taxon>Agaricomycetidae</taxon>
        <taxon>Agaricales</taxon>
        <taxon>Agaricineae</taxon>
        <taxon>Crepidotaceae</taxon>
        <taxon>Crepidotus</taxon>
    </lineage>
</organism>
<dbReference type="InterPro" id="IPR000834">
    <property type="entry name" value="Peptidase_M14"/>
</dbReference>